<evidence type="ECO:0000313" key="4">
    <source>
        <dbReference type="EMBL" id="CAK9191229.1"/>
    </source>
</evidence>
<comment type="pathway">
    <text evidence="2">Amino-acid degradation; L-valine degradation.</text>
</comment>
<dbReference type="PANTHER" id="PTHR43176:SF5">
    <property type="entry name" value="3-HYDROXYISOBUTYRYL-COA HYDROLASE-LIKE PROTEIN 4, MITOCHONDRIAL"/>
    <property type="match status" value="1"/>
</dbReference>
<reference evidence="4 5" key="1">
    <citation type="submission" date="2024-02" db="EMBL/GenBank/DDBJ databases">
        <authorList>
            <consortium name="ELIXIR-Norway"/>
            <consortium name="Elixir Norway"/>
        </authorList>
    </citation>
    <scope>NUCLEOTIDE SEQUENCE [LARGE SCALE GENOMIC DNA]</scope>
</reference>
<dbReference type="InterPro" id="IPR045004">
    <property type="entry name" value="ECH_dom"/>
</dbReference>
<dbReference type="Proteomes" id="UP001497512">
    <property type="component" value="Chromosome 1"/>
</dbReference>
<dbReference type="EC" id="3.1.2.4" evidence="2"/>
<evidence type="ECO:0000313" key="5">
    <source>
        <dbReference type="Proteomes" id="UP001497512"/>
    </source>
</evidence>
<accession>A0ABP0TAT1</accession>
<evidence type="ECO:0000256" key="1">
    <source>
        <dbReference type="ARBA" id="ARBA00022801"/>
    </source>
</evidence>
<comment type="similarity">
    <text evidence="2">Belongs to the enoyl-CoA hydratase/isomerase family.</text>
</comment>
<gene>
    <name evidence="4" type="ORF">CSSPTR1EN2_LOCUS1286</name>
</gene>
<comment type="function">
    <text evidence="2">Hydrolyzes 3-hydroxyisobutyryl-CoA (HIBYL-CoA), a saline catabolite. Has high activity toward isobutyryl-CoA. Could be an isobutyryl-CoA dehydrogenase that functions in valine catabolism.</text>
</comment>
<sequence length="389" mass="41647">MAGAAGSAQEWVRRSVMPNGLAIITLDRPKALNAMNVDMTALYKKYMDEWSTNNKVHAVLVESSSPRAFSAGMDVKGVAAALQKDLEMPMIPEVFSNEYKLICAIARYPKPYIAFMDGITMGFGIGISGHGRFRVVTERTVLAMPENGIGLFPDVGFAHIAASTPGHGAVGTYMAMTGAKITTPADANYLGLSTHYIPSTKLESLKLALLHADLSSNALNAIEMLLEGYKVEPETESSLKPLLPAITACFGANLSIVDTVDALKQHQASDDSAVAGWAKGALAGLAKGAPFSLCVTKQHFAAVAASTNADQKDDLSQIEGVMKIEFRLGIRTSTRRDFIEGVRAVLVDKDQRPKWQPGSIEDVDMGDVKAVFAPFETPADELKIPDTVA</sequence>
<keyword evidence="5" id="KW-1185">Reference proteome</keyword>
<feature type="domain" description="Enoyl-CoA hydratase/isomerase" evidence="3">
    <location>
        <begin position="22"/>
        <end position="372"/>
    </location>
</feature>
<dbReference type="InterPro" id="IPR029045">
    <property type="entry name" value="ClpP/crotonase-like_dom_sf"/>
</dbReference>
<dbReference type="CDD" id="cd06558">
    <property type="entry name" value="crotonase-like"/>
    <property type="match status" value="1"/>
</dbReference>
<keyword evidence="1 2" id="KW-0378">Hydrolase</keyword>
<protein>
    <recommendedName>
        <fullName evidence="2">3-hydroxyisobutyryl-CoA hydrolase</fullName>
        <shortName evidence="2">HIB-CoA hydrolase</shortName>
        <shortName evidence="2">HIBYL-CoA-H</shortName>
        <ecNumber evidence="2">3.1.2.4</ecNumber>
    </recommendedName>
    <alternativeName>
        <fullName evidence="2">3-hydroxyisobutyryl-coenzyme A hydrolase</fullName>
    </alternativeName>
</protein>
<evidence type="ECO:0000256" key="2">
    <source>
        <dbReference type="RuleBase" id="RU369070"/>
    </source>
</evidence>
<dbReference type="NCBIfam" id="NF004127">
    <property type="entry name" value="PRK05617.1"/>
    <property type="match status" value="1"/>
</dbReference>
<dbReference type="Gene3D" id="3.90.226.10">
    <property type="entry name" value="2-enoyl-CoA Hydratase, Chain A, domain 1"/>
    <property type="match status" value="1"/>
</dbReference>
<name>A0ABP0TAT1_9BRYO</name>
<dbReference type="InterPro" id="IPR032259">
    <property type="entry name" value="HIBYL-CoA-H"/>
</dbReference>
<dbReference type="PANTHER" id="PTHR43176">
    <property type="entry name" value="3-HYDROXYISOBUTYRYL-COA HYDROLASE-RELATED"/>
    <property type="match status" value="1"/>
</dbReference>
<comment type="catalytic activity">
    <reaction evidence="2">
        <text>3-hydroxy-2-methylpropanoyl-CoA + H2O = 3-hydroxy-2-methylpropanoate + CoA + H(+)</text>
        <dbReference type="Rhea" id="RHEA:20888"/>
        <dbReference type="ChEBI" id="CHEBI:11805"/>
        <dbReference type="ChEBI" id="CHEBI:15377"/>
        <dbReference type="ChEBI" id="CHEBI:15378"/>
        <dbReference type="ChEBI" id="CHEBI:57287"/>
        <dbReference type="ChEBI" id="CHEBI:57340"/>
        <dbReference type="EC" id="3.1.2.4"/>
    </reaction>
</comment>
<dbReference type="Pfam" id="PF16113">
    <property type="entry name" value="ECH_2"/>
    <property type="match status" value="1"/>
</dbReference>
<dbReference type="SUPFAM" id="SSF52096">
    <property type="entry name" value="ClpP/crotonase"/>
    <property type="match status" value="1"/>
</dbReference>
<dbReference type="EMBL" id="OZ019893">
    <property type="protein sequence ID" value="CAK9191229.1"/>
    <property type="molecule type" value="Genomic_DNA"/>
</dbReference>
<organism evidence="4 5">
    <name type="scientific">Sphagnum troendelagicum</name>
    <dbReference type="NCBI Taxonomy" id="128251"/>
    <lineage>
        <taxon>Eukaryota</taxon>
        <taxon>Viridiplantae</taxon>
        <taxon>Streptophyta</taxon>
        <taxon>Embryophyta</taxon>
        <taxon>Bryophyta</taxon>
        <taxon>Sphagnophytina</taxon>
        <taxon>Sphagnopsida</taxon>
        <taxon>Sphagnales</taxon>
        <taxon>Sphagnaceae</taxon>
        <taxon>Sphagnum</taxon>
    </lineage>
</organism>
<proteinExistence type="inferred from homology"/>
<evidence type="ECO:0000259" key="3">
    <source>
        <dbReference type="Pfam" id="PF16113"/>
    </source>
</evidence>